<accession>A0AAW1MNN0</accession>
<comment type="caution">
    <text evidence="1">The sequence shown here is derived from an EMBL/GenBank/DDBJ whole genome shotgun (WGS) entry which is preliminary data.</text>
</comment>
<organism evidence="1 2">
    <name type="scientific">Saponaria officinalis</name>
    <name type="common">Common soapwort</name>
    <name type="synonym">Lychnis saponaria</name>
    <dbReference type="NCBI Taxonomy" id="3572"/>
    <lineage>
        <taxon>Eukaryota</taxon>
        <taxon>Viridiplantae</taxon>
        <taxon>Streptophyta</taxon>
        <taxon>Embryophyta</taxon>
        <taxon>Tracheophyta</taxon>
        <taxon>Spermatophyta</taxon>
        <taxon>Magnoliopsida</taxon>
        <taxon>eudicotyledons</taxon>
        <taxon>Gunneridae</taxon>
        <taxon>Pentapetalae</taxon>
        <taxon>Caryophyllales</taxon>
        <taxon>Caryophyllaceae</taxon>
        <taxon>Caryophylleae</taxon>
        <taxon>Saponaria</taxon>
    </lineage>
</organism>
<keyword evidence="2" id="KW-1185">Reference proteome</keyword>
<evidence type="ECO:0000313" key="1">
    <source>
        <dbReference type="EMBL" id="KAK9748915.1"/>
    </source>
</evidence>
<name>A0AAW1MNN0_SAPOF</name>
<dbReference type="Proteomes" id="UP001443914">
    <property type="component" value="Unassembled WGS sequence"/>
</dbReference>
<dbReference type="EMBL" id="JBDFQZ010000002">
    <property type="protein sequence ID" value="KAK9748915.1"/>
    <property type="molecule type" value="Genomic_DNA"/>
</dbReference>
<evidence type="ECO:0000313" key="2">
    <source>
        <dbReference type="Proteomes" id="UP001443914"/>
    </source>
</evidence>
<reference evidence="1" key="1">
    <citation type="submission" date="2024-03" db="EMBL/GenBank/DDBJ databases">
        <title>WGS assembly of Saponaria officinalis var. Norfolk2.</title>
        <authorList>
            <person name="Jenkins J."/>
            <person name="Shu S."/>
            <person name="Grimwood J."/>
            <person name="Barry K."/>
            <person name="Goodstein D."/>
            <person name="Schmutz J."/>
            <person name="Leebens-Mack J."/>
            <person name="Osbourn A."/>
        </authorList>
    </citation>
    <scope>NUCLEOTIDE SEQUENCE [LARGE SCALE GENOMIC DNA]</scope>
    <source>
        <strain evidence="1">JIC</strain>
    </source>
</reference>
<protein>
    <submittedName>
        <fullName evidence="1">Uncharacterized protein</fullName>
    </submittedName>
</protein>
<proteinExistence type="predicted"/>
<sequence length="157" mass="18463">MLRNGNVDLSQQHTEVLQPIGVGGILLQFGQHLDHPTSHTRRKRFDGEFRATKAFKEIINTFQEKVYICNVGRIFCIFCNGKKLYSVNVNSNVRKKQQQQKQQQQQQHSIITLVQKAPFDGLWLRKYDMYALYYSDQATSVELDMMSEFRYIKKKVQ</sequence>
<gene>
    <name evidence="1" type="ORF">RND81_02G089800</name>
</gene>
<dbReference type="AlphaFoldDB" id="A0AAW1MNN0"/>